<comment type="caution">
    <text evidence="4">The sequence shown here is derived from an EMBL/GenBank/DDBJ whole genome shotgun (WGS) entry which is preliminary data.</text>
</comment>
<protein>
    <submittedName>
        <fullName evidence="4">Response regulator</fullName>
    </submittedName>
</protein>
<gene>
    <name evidence="3" type="ORF">GCM10011572_12370</name>
    <name evidence="4" type="ORF">GM672_05140</name>
</gene>
<dbReference type="InterPro" id="IPR001789">
    <property type="entry name" value="Sig_transdc_resp-reg_receiver"/>
</dbReference>
<dbReference type="GO" id="GO:0000160">
    <property type="term" value="P:phosphorelay signal transduction system"/>
    <property type="evidence" value="ECO:0007669"/>
    <property type="project" value="InterPro"/>
</dbReference>
<reference evidence="3" key="1">
    <citation type="journal article" date="2014" name="Int. J. Syst. Evol. Microbiol.">
        <title>Complete genome of a new Firmicutes species belonging to the dominant human colonic microbiota ('Ruminococcus bicirculans') reveals two chromosomes and a selective capacity to utilize plant glucans.</title>
        <authorList>
            <consortium name="NISC Comparative Sequencing Program"/>
            <person name="Wegmann U."/>
            <person name="Louis P."/>
            <person name="Goesmann A."/>
            <person name="Henrissat B."/>
            <person name="Duncan S.H."/>
            <person name="Flint H.J."/>
        </authorList>
    </citation>
    <scope>NUCLEOTIDE SEQUENCE</scope>
    <source>
        <strain evidence="3">CGMCC 1.15931</strain>
    </source>
</reference>
<keyword evidence="6" id="KW-1185">Reference proteome</keyword>
<proteinExistence type="predicted"/>
<evidence type="ECO:0000313" key="3">
    <source>
        <dbReference type="EMBL" id="GGB91870.1"/>
    </source>
</evidence>
<reference evidence="3" key="4">
    <citation type="submission" date="2024-05" db="EMBL/GenBank/DDBJ databases">
        <authorList>
            <person name="Sun Q."/>
            <person name="Zhou Y."/>
        </authorList>
    </citation>
    <scope>NUCLEOTIDE SEQUENCE</scope>
    <source>
        <strain evidence="3">CGMCC 1.15931</strain>
    </source>
</reference>
<keyword evidence="1" id="KW-0597">Phosphoprotein</keyword>
<accession>A0A6I3SWP1</accession>
<dbReference type="OrthoDB" id="5697380at2"/>
<evidence type="ECO:0000313" key="6">
    <source>
        <dbReference type="Proteomes" id="UP000622638"/>
    </source>
</evidence>
<dbReference type="EMBL" id="BMKG01000004">
    <property type="protein sequence ID" value="GGB91870.1"/>
    <property type="molecule type" value="Genomic_DNA"/>
</dbReference>
<dbReference type="EMBL" id="WNKZ01000008">
    <property type="protein sequence ID" value="MTV52117.1"/>
    <property type="molecule type" value="Genomic_DNA"/>
</dbReference>
<reference evidence="4 5" key="3">
    <citation type="submission" date="2019-11" db="EMBL/GenBank/DDBJ databases">
        <title>Type strains purchased from KCTC, JCM and DSMZ.</title>
        <authorList>
            <person name="Lu H."/>
        </authorList>
    </citation>
    <scope>NUCLEOTIDE SEQUENCE [LARGE SCALE GENOMIC DNA]</scope>
    <source>
        <strain evidence="4 5">KCTC 52429</strain>
    </source>
</reference>
<dbReference type="InterPro" id="IPR011006">
    <property type="entry name" value="CheY-like_superfamily"/>
</dbReference>
<dbReference type="Gene3D" id="3.40.50.2300">
    <property type="match status" value="1"/>
</dbReference>
<dbReference type="AlphaFoldDB" id="A0A6I3SWP1"/>
<evidence type="ECO:0000256" key="1">
    <source>
        <dbReference type="PROSITE-ProRule" id="PRU00169"/>
    </source>
</evidence>
<feature type="domain" description="Response regulatory" evidence="2">
    <location>
        <begin position="11"/>
        <end position="164"/>
    </location>
</feature>
<evidence type="ECO:0000313" key="4">
    <source>
        <dbReference type="EMBL" id="MTV52117.1"/>
    </source>
</evidence>
<reference evidence="6" key="2">
    <citation type="journal article" date="2019" name="Int. J. Syst. Evol. Microbiol.">
        <title>The Global Catalogue of Microorganisms (GCM) 10K type strain sequencing project: providing services to taxonomists for standard genome sequencing and annotation.</title>
        <authorList>
            <consortium name="The Broad Institute Genomics Platform"/>
            <consortium name="The Broad Institute Genome Sequencing Center for Infectious Disease"/>
            <person name="Wu L."/>
            <person name="Ma J."/>
        </authorList>
    </citation>
    <scope>NUCLEOTIDE SEQUENCE [LARGE SCALE GENOMIC DNA]</scope>
    <source>
        <strain evidence="6">CGMCC 1.15931</strain>
    </source>
</reference>
<evidence type="ECO:0000313" key="5">
    <source>
        <dbReference type="Proteomes" id="UP000430634"/>
    </source>
</evidence>
<sequence length="337" mass="38484">MRLPIFAHPTTTVLVDDSDSFLKSLSFQLDPMLPSKTFHDTTMALDWFTASTRRADLPLHVNFDILNQTPDQPNVAVDVRRIHDLCASPHRFTIPSVLVVDYSMPQMNGVEFCRAIEYLPCKKILFTGAADEKIAVNAFNEGLIDRFIRKSDDDALDRLELEILAMQRAFFVDQAETLRDLLALHDYSFLRCNTMAGLVRELYLKHGFVEHYLHSSPTGILFFDKHGRGTLMVIETEQGMHAQYEVARDNEAPQSLLTALQERRVLPFFPPAEAGDGMYSNAAGEQWHRYCCAPQVLQGRERYYWALFEFPGHHLQSPAYPFSEFLNSRHPPCDLAA</sequence>
<name>A0A6I3SWP1_9BURK</name>
<organism evidence="4 5">
    <name type="scientific">Pseudoduganella buxea</name>
    <dbReference type="NCBI Taxonomy" id="1949069"/>
    <lineage>
        <taxon>Bacteria</taxon>
        <taxon>Pseudomonadati</taxon>
        <taxon>Pseudomonadota</taxon>
        <taxon>Betaproteobacteria</taxon>
        <taxon>Burkholderiales</taxon>
        <taxon>Oxalobacteraceae</taxon>
        <taxon>Telluria group</taxon>
        <taxon>Pseudoduganella</taxon>
    </lineage>
</organism>
<dbReference type="PROSITE" id="PS50110">
    <property type="entry name" value="RESPONSE_REGULATORY"/>
    <property type="match status" value="1"/>
</dbReference>
<dbReference type="Proteomes" id="UP000622638">
    <property type="component" value="Unassembled WGS sequence"/>
</dbReference>
<dbReference type="RefSeq" id="WP_155469446.1">
    <property type="nucleotide sequence ID" value="NZ_BMKG01000004.1"/>
</dbReference>
<dbReference type="SUPFAM" id="SSF52172">
    <property type="entry name" value="CheY-like"/>
    <property type="match status" value="1"/>
</dbReference>
<evidence type="ECO:0000259" key="2">
    <source>
        <dbReference type="PROSITE" id="PS50110"/>
    </source>
</evidence>
<dbReference type="Proteomes" id="UP000430634">
    <property type="component" value="Unassembled WGS sequence"/>
</dbReference>
<feature type="modified residue" description="4-aspartylphosphate" evidence="1">
    <location>
        <position position="101"/>
    </location>
</feature>